<dbReference type="CDD" id="cd01992">
    <property type="entry name" value="TilS_N"/>
    <property type="match status" value="1"/>
</dbReference>
<dbReference type="KEGG" id="hcz:G9Q37_04470"/>
<evidence type="ECO:0000313" key="11">
    <source>
        <dbReference type="Proteomes" id="UP000503162"/>
    </source>
</evidence>
<gene>
    <name evidence="7 10" type="primary">tilS</name>
    <name evidence="10" type="ORF">G9Q37_04470</name>
</gene>
<evidence type="ECO:0000256" key="7">
    <source>
        <dbReference type="HAMAP-Rule" id="MF_01161"/>
    </source>
</evidence>
<dbReference type="RefSeq" id="WP_166225148.1">
    <property type="nucleotide sequence ID" value="NZ_CP049989.1"/>
</dbReference>
<dbReference type="NCBIfam" id="TIGR02432">
    <property type="entry name" value="lysidine_TilS_N"/>
    <property type="match status" value="1"/>
</dbReference>
<dbReference type="HAMAP" id="MF_01161">
    <property type="entry name" value="tRNA_Ile_lys_synt"/>
    <property type="match status" value="1"/>
</dbReference>
<dbReference type="Proteomes" id="UP000503162">
    <property type="component" value="Chromosome"/>
</dbReference>
<keyword evidence="1 7" id="KW-0963">Cytoplasm</keyword>
<evidence type="ECO:0000256" key="2">
    <source>
        <dbReference type="ARBA" id="ARBA00022598"/>
    </source>
</evidence>
<sequence length="341" mass="36182">MAASPTPRPKRARSADAAEAALPGAQALADWALRHWGPDGVPEGPVAVAFSGGADSTALLLAAHALWPGRVIALHVHHGLQAAADAFEAQVRERCARLGLACHVRRVDARAAPGQSPEDAARGARYAALAALAREAGADWVLLAQHLDDQAETVLLALSRGAGLPGLAAMPEAFVREGVRFGRPWLGLRGQALRDALIERGEAFVDDPSNADLRFTRNRIRHRLSPAWAEAFEGYREALARSAAHAAQAQRLLDELAAIDLAATGTPPRIAALQALSRERQANALRHWLRQAHGVAPSAAQLAELLDQVQACRTRGHAIRLKVAAGVVCREGAQLAYTPSI</sequence>
<evidence type="ECO:0000313" key="10">
    <source>
        <dbReference type="EMBL" id="QIM51442.1"/>
    </source>
</evidence>
<evidence type="ECO:0000256" key="6">
    <source>
        <dbReference type="ARBA" id="ARBA00048539"/>
    </source>
</evidence>
<keyword evidence="5 7" id="KW-0067">ATP-binding</keyword>
<proteinExistence type="inferred from homology"/>
<dbReference type="Gene3D" id="3.40.50.620">
    <property type="entry name" value="HUPs"/>
    <property type="match status" value="1"/>
</dbReference>
<dbReference type="Pfam" id="PF09179">
    <property type="entry name" value="TilS"/>
    <property type="match status" value="1"/>
</dbReference>
<comment type="function">
    <text evidence="7">Ligates lysine onto the cytidine present at position 34 of the AUA codon-specific tRNA(Ile) that contains the anticodon CAU, in an ATP-dependent manner. Cytidine is converted to lysidine, thus changing the amino acid specificity of the tRNA from methionine to isoleucine.</text>
</comment>
<protein>
    <recommendedName>
        <fullName evidence="7">tRNA(Ile)-lysidine synthase</fullName>
        <ecNumber evidence="7">6.3.4.19</ecNumber>
    </recommendedName>
    <alternativeName>
        <fullName evidence="7">tRNA(Ile)-2-lysyl-cytidine synthase</fullName>
    </alternativeName>
    <alternativeName>
        <fullName evidence="7">tRNA(Ile)-lysidine synthetase</fullName>
    </alternativeName>
</protein>
<dbReference type="GO" id="GO:0032267">
    <property type="term" value="F:tRNA(Ile)-lysidine synthase activity"/>
    <property type="evidence" value="ECO:0007669"/>
    <property type="project" value="UniProtKB-EC"/>
</dbReference>
<dbReference type="PANTHER" id="PTHR43033">
    <property type="entry name" value="TRNA(ILE)-LYSIDINE SYNTHASE-RELATED"/>
    <property type="match status" value="1"/>
</dbReference>
<keyword evidence="4 7" id="KW-0547">Nucleotide-binding</keyword>
<keyword evidence="2 7" id="KW-0436">Ligase</keyword>
<evidence type="ECO:0000259" key="8">
    <source>
        <dbReference type="Pfam" id="PF01171"/>
    </source>
</evidence>
<evidence type="ECO:0000256" key="4">
    <source>
        <dbReference type="ARBA" id="ARBA00022741"/>
    </source>
</evidence>
<dbReference type="SUPFAM" id="SSF82829">
    <property type="entry name" value="MesJ substrate recognition domain-like"/>
    <property type="match status" value="1"/>
</dbReference>
<comment type="domain">
    <text evidence="7">The N-terminal region contains the highly conserved SGGXDS motif, predicted to be a P-loop motif involved in ATP binding.</text>
</comment>
<keyword evidence="3 7" id="KW-0819">tRNA processing</keyword>
<dbReference type="GO" id="GO:0006400">
    <property type="term" value="P:tRNA modification"/>
    <property type="evidence" value="ECO:0007669"/>
    <property type="project" value="UniProtKB-UniRule"/>
</dbReference>
<name>A0A6G8IE56_9BURK</name>
<dbReference type="InterPro" id="IPR014729">
    <property type="entry name" value="Rossmann-like_a/b/a_fold"/>
</dbReference>
<reference evidence="10 11" key="1">
    <citation type="submission" date="2020-03" db="EMBL/GenBank/DDBJ databases">
        <title>Hydrogenophaga sp. nov. isolated from cyanobacterial mat.</title>
        <authorList>
            <person name="Thorat V."/>
            <person name="Kirdat K."/>
            <person name="Tiwarekar B."/>
            <person name="Costa E.D."/>
            <person name="Yadav A."/>
        </authorList>
    </citation>
    <scope>NUCLEOTIDE SEQUENCE [LARGE SCALE GENOMIC DNA]</scope>
    <source>
        <strain evidence="10 11">BA0156</strain>
    </source>
</reference>
<dbReference type="PANTHER" id="PTHR43033:SF1">
    <property type="entry name" value="TRNA(ILE)-LYSIDINE SYNTHASE-RELATED"/>
    <property type="match status" value="1"/>
</dbReference>
<comment type="similarity">
    <text evidence="7">Belongs to the tRNA(Ile)-lysidine synthase family.</text>
</comment>
<dbReference type="InterPro" id="IPR012795">
    <property type="entry name" value="tRNA_Ile_lys_synt_N"/>
</dbReference>
<feature type="binding site" evidence="7">
    <location>
        <begin position="51"/>
        <end position="56"/>
    </location>
    <ligand>
        <name>ATP</name>
        <dbReference type="ChEBI" id="CHEBI:30616"/>
    </ligand>
</feature>
<evidence type="ECO:0000256" key="1">
    <source>
        <dbReference type="ARBA" id="ARBA00022490"/>
    </source>
</evidence>
<comment type="subcellular location">
    <subcellularLocation>
        <location evidence="7">Cytoplasm</location>
    </subcellularLocation>
</comment>
<evidence type="ECO:0000256" key="5">
    <source>
        <dbReference type="ARBA" id="ARBA00022840"/>
    </source>
</evidence>
<dbReference type="GO" id="GO:0005524">
    <property type="term" value="F:ATP binding"/>
    <property type="evidence" value="ECO:0007669"/>
    <property type="project" value="UniProtKB-UniRule"/>
</dbReference>
<keyword evidence="11" id="KW-1185">Reference proteome</keyword>
<dbReference type="SUPFAM" id="SSF52402">
    <property type="entry name" value="Adenine nucleotide alpha hydrolases-like"/>
    <property type="match status" value="1"/>
</dbReference>
<dbReference type="InterPro" id="IPR011063">
    <property type="entry name" value="TilS/TtcA_N"/>
</dbReference>
<organism evidence="10 11">
    <name type="scientific">Hydrogenophaga crocea</name>
    <dbReference type="NCBI Taxonomy" id="2716225"/>
    <lineage>
        <taxon>Bacteria</taxon>
        <taxon>Pseudomonadati</taxon>
        <taxon>Pseudomonadota</taxon>
        <taxon>Betaproteobacteria</taxon>
        <taxon>Burkholderiales</taxon>
        <taxon>Comamonadaceae</taxon>
        <taxon>Hydrogenophaga</taxon>
    </lineage>
</organism>
<dbReference type="AlphaFoldDB" id="A0A6G8IE56"/>
<evidence type="ECO:0000256" key="3">
    <source>
        <dbReference type="ARBA" id="ARBA00022694"/>
    </source>
</evidence>
<dbReference type="EC" id="6.3.4.19" evidence="7"/>
<accession>A0A6G8IE56</accession>
<dbReference type="EMBL" id="CP049989">
    <property type="protein sequence ID" value="QIM51442.1"/>
    <property type="molecule type" value="Genomic_DNA"/>
</dbReference>
<dbReference type="GO" id="GO:0005737">
    <property type="term" value="C:cytoplasm"/>
    <property type="evidence" value="ECO:0007669"/>
    <property type="project" value="UniProtKB-SubCell"/>
</dbReference>
<dbReference type="InterPro" id="IPR012094">
    <property type="entry name" value="tRNA_Ile_lys_synt"/>
</dbReference>
<comment type="catalytic activity">
    <reaction evidence="6 7">
        <text>cytidine(34) in tRNA(Ile2) + L-lysine + ATP = lysidine(34) in tRNA(Ile2) + AMP + diphosphate + H(+)</text>
        <dbReference type="Rhea" id="RHEA:43744"/>
        <dbReference type="Rhea" id="RHEA-COMP:10625"/>
        <dbReference type="Rhea" id="RHEA-COMP:10670"/>
        <dbReference type="ChEBI" id="CHEBI:15378"/>
        <dbReference type="ChEBI" id="CHEBI:30616"/>
        <dbReference type="ChEBI" id="CHEBI:32551"/>
        <dbReference type="ChEBI" id="CHEBI:33019"/>
        <dbReference type="ChEBI" id="CHEBI:82748"/>
        <dbReference type="ChEBI" id="CHEBI:83665"/>
        <dbReference type="ChEBI" id="CHEBI:456215"/>
        <dbReference type="EC" id="6.3.4.19"/>
    </reaction>
</comment>
<dbReference type="Gene3D" id="1.20.59.20">
    <property type="match status" value="1"/>
</dbReference>
<feature type="domain" description="tRNA(Ile)-lysidine synthase substrate-binding" evidence="9">
    <location>
        <begin position="270"/>
        <end position="330"/>
    </location>
</feature>
<evidence type="ECO:0000259" key="9">
    <source>
        <dbReference type="Pfam" id="PF09179"/>
    </source>
</evidence>
<dbReference type="Pfam" id="PF01171">
    <property type="entry name" value="ATP_bind_3"/>
    <property type="match status" value="1"/>
</dbReference>
<feature type="domain" description="tRNA(Ile)-lysidine/2-thiocytidine synthase N-terminal" evidence="8">
    <location>
        <begin position="46"/>
        <end position="223"/>
    </location>
</feature>
<dbReference type="InterPro" id="IPR015262">
    <property type="entry name" value="tRNA_Ile_lys_synt_subst-bd"/>
</dbReference>